<proteinExistence type="predicted"/>
<keyword evidence="2" id="KW-0436">Ligase</keyword>
<organism evidence="2 3">
    <name type="scientific">Mesorhizobium qingshengii</name>
    <dbReference type="NCBI Taxonomy" id="1165689"/>
    <lineage>
        <taxon>Bacteria</taxon>
        <taxon>Pseudomonadati</taxon>
        <taxon>Pseudomonadota</taxon>
        <taxon>Alphaproteobacteria</taxon>
        <taxon>Hyphomicrobiales</taxon>
        <taxon>Phyllobacteriaceae</taxon>
        <taxon>Mesorhizobium</taxon>
    </lineage>
</organism>
<dbReference type="RefSeq" id="WP_269903611.1">
    <property type="nucleotide sequence ID" value="NZ_JAPFQA010000001.1"/>
</dbReference>
<reference evidence="2" key="1">
    <citation type="submission" date="2022-11" db="EMBL/GenBank/DDBJ databases">
        <authorList>
            <person name="Coimbra C."/>
        </authorList>
    </citation>
    <scope>NUCLEOTIDE SEQUENCE</scope>
    <source>
        <strain evidence="2">Jales19</strain>
    </source>
</reference>
<keyword evidence="3" id="KW-1185">Reference proteome</keyword>
<dbReference type="EMBL" id="JAPFQA010000001">
    <property type="protein sequence ID" value="MCZ8542967.1"/>
    <property type="molecule type" value="Genomic_DNA"/>
</dbReference>
<comment type="caution">
    <text evidence="2">The sequence shown here is derived from an EMBL/GenBank/DDBJ whole genome shotgun (WGS) entry which is preliminary data.</text>
</comment>
<dbReference type="PANTHER" id="PTHR35561:SF1">
    <property type="entry name" value="RNA 2',3'-CYCLIC PHOSPHODIESTERASE"/>
    <property type="match status" value="1"/>
</dbReference>
<protein>
    <submittedName>
        <fullName evidence="2">2'-5' RNA ligase</fullName>
    </submittedName>
</protein>
<name>A0ABT4QN31_9HYPH</name>
<evidence type="ECO:0000256" key="1">
    <source>
        <dbReference type="ARBA" id="ARBA00022801"/>
    </source>
</evidence>
<gene>
    <name evidence="2" type="ORF">OOJ09_02150</name>
</gene>
<dbReference type="Gene3D" id="3.90.1140.10">
    <property type="entry name" value="Cyclic phosphodiesterase"/>
    <property type="match status" value="1"/>
</dbReference>
<evidence type="ECO:0000313" key="2">
    <source>
        <dbReference type="EMBL" id="MCZ8542967.1"/>
    </source>
</evidence>
<sequence>MSGQPAFGTARNGQTFFQWEEFERHFDDRIFFAILAESAIAGTLARKAVALDRELGLQGWFVPEDHIHISLVGLGDHDGFPQELVEIACRIGSMIVAKPFEVSFDRLSAFGGGSLVLRGGSGSNPALQEFWRNLTALISDSPLKCFLTKSIEPHVTLLRDEAHVPKIRERSIDPVDWLVRDFVLIHSLIGKGVYKERGRWQLTGQDDSLAGM</sequence>
<dbReference type="GO" id="GO:0016874">
    <property type="term" value="F:ligase activity"/>
    <property type="evidence" value="ECO:0007669"/>
    <property type="project" value="UniProtKB-KW"/>
</dbReference>
<dbReference type="InterPro" id="IPR004175">
    <property type="entry name" value="RNA_CPDase"/>
</dbReference>
<accession>A0ABT4QN31</accession>
<evidence type="ECO:0000313" key="3">
    <source>
        <dbReference type="Proteomes" id="UP001152178"/>
    </source>
</evidence>
<keyword evidence="1" id="KW-0378">Hydrolase</keyword>
<dbReference type="Pfam" id="PF13563">
    <property type="entry name" value="2_5_RNA_ligase2"/>
    <property type="match status" value="1"/>
</dbReference>
<dbReference type="SUPFAM" id="SSF55144">
    <property type="entry name" value="LigT-like"/>
    <property type="match status" value="1"/>
</dbReference>
<dbReference type="PANTHER" id="PTHR35561">
    <property type="entry name" value="RNA 2',3'-CYCLIC PHOSPHODIESTERASE"/>
    <property type="match status" value="1"/>
</dbReference>
<dbReference type="InterPro" id="IPR009097">
    <property type="entry name" value="Cyclic_Pdiesterase"/>
</dbReference>
<dbReference type="Proteomes" id="UP001152178">
    <property type="component" value="Unassembled WGS sequence"/>
</dbReference>